<dbReference type="PANTHER" id="PTHR43176:SF3">
    <property type="entry name" value="3-HYDROXYISOBUTYRYL-COA HYDROLASE, MITOCHONDRIAL"/>
    <property type="match status" value="1"/>
</dbReference>
<dbReference type="GO" id="GO:0003860">
    <property type="term" value="F:3-hydroxyisobutyryl-CoA hydrolase activity"/>
    <property type="evidence" value="ECO:0007669"/>
    <property type="project" value="UniProtKB-UniRule"/>
</dbReference>
<organism evidence="6 7">
    <name type="scientific">Rosa chinensis</name>
    <name type="common">China rose</name>
    <dbReference type="NCBI Taxonomy" id="74649"/>
    <lineage>
        <taxon>Eukaryota</taxon>
        <taxon>Viridiplantae</taxon>
        <taxon>Streptophyta</taxon>
        <taxon>Embryophyta</taxon>
        <taxon>Tracheophyta</taxon>
        <taxon>Spermatophyta</taxon>
        <taxon>Magnoliopsida</taxon>
        <taxon>eudicotyledons</taxon>
        <taxon>Gunneridae</taxon>
        <taxon>Pentapetalae</taxon>
        <taxon>rosids</taxon>
        <taxon>fabids</taxon>
        <taxon>Rosales</taxon>
        <taxon>Rosaceae</taxon>
        <taxon>Rosoideae</taxon>
        <taxon>Rosoideae incertae sedis</taxon>
        <taxon>Rosa</taxon>
    </lineage>
</organism>
<proteinExistence type="inferred from homology"/>
<dbReference type="SUPFAM" id="SSF52096">
    <property type="entry name" value="ClpP/crotonase"/>
    <property type="match status" value="1"/>
</dbReference>
<dbReference type="PANTHER" id="PTHR43176">
    <property type="entry name" value="3-HYDROXYISOBUTYRYL-COA HYDROLASE-RELATED"/>
    <property type="match status" value="1"/>
</dbReference>
<protein>
    <recommendedName>
        <fullName evidence="2 4">3-hydroxyisobutyryl-CoA hydrolase</fullName>
        <shortName evidence="4">HIB-CoA hydrolase</shortName>
        <shortName evidence="4">HIBYL-CoA-H</shortName>
        <ecNumber evidence="2 4">3.1.2.4</ecNumber>
    </recommendedName>
    <alternativeName>
        <fullName evidence="4">3-hydroxyisobutyryl-coenzyme A hydrolase</fullName>
    </alternativeName>
</protein>
<dbReference type="Proteomes" id="UP000238479">
    <property type="component" value="Chromosome 1"/>
</dbReference>
<comment type="pathway">
    <text evidence="4">Amino-acid degradation; L-valine degradation.</text>
</comment>
<comment type="function">
    <text evidence="4">Hydrolyzes 3-hydroxyisobutyryl-CoA (HIBYL-CoA), a saline catabolite. Has high activity toward isobutyryl-CoA. Could be an isobutyryl-CoA dehydrogenase that functions in valine catabolism.</text>
</comment>
<keyword evidence="3 4" id="KW-0378">Hydrolase</keyword>
<feature type="domain" description="Enoyl-CoA hydratase/isomerase" evidence="5">
    <location>
        <begin position="23"/>
        <end position="374"/>
    </location>
</feature>
<evidence type="ECO:0000256" key="3">
    <source>
        <dbReference type="ARBA" id="ARBA00022801"/>
    </source>
</evidence>
<evidence type="ECO:0000313" key="7">
    <source>
        <dbReference type="Proteomes" id="UP000238479"/>
    </source>
</evidence>
<name>A0A2P6SC06_ROSCH</name>
<dbReference type="Gramene" id="PRQ56218">
    <property type="protein sequence ID" value="PRQ56218"/>
    <property type="gene ID" value="RchiOBHm_Chr1g0333381"/>
</dbReference>
<dbReference type="AlphaFoldDB" id="A0A2P6SC06"/>
<dbReference type="InterPro" id="IPR045004">
    <property type="entry name" value="ECH_dom"/>
</dbReference>
<dbReference type="Pfam" id="PF16113">
    <property type="entry name" value="ECH_2"/>
    <property type="match status" value="1"/>
</dbReference>
<dbReference type="OrthoDB" id="1737613at2759"/>
<dbReference type="InterPro" id="IPR029045">
    <property type="entry name" value="ClpP/crotonase-like_dom_sf"/>
</dbReference>
<dbReference type="InterPro" id="IPR032259">
    <property type="entry name" value="HIBYL-CoA-H"/>
</dbReference>
<dbReference type="CDD" id="cd06558">
    <property type="entry name" value="crotonase-like"/>
    <property type="match status" value="1"/>
</dbReference>
<keyword evidence="7" id="KW-1185">Reference proteome</keyword>
<evidence type="ECO:0000256" key="4">
    <source>
        <dbReference type="RuleBase" id="RU369070"/>
    </source>
</evidence>
<comment type="caution">
    <text evidence="6">The sequence shown here is derived from an EMBL/GenBank/DDBJ whole genome shotgun (WGS) entry which is preliminary data.</text>
</comment>
<accession>A0A2P6SC06</accession>
<evidence type="ECO:0000313" key="6">
    <source>
        <dbReference type="EMBL" id="PRQ56218.1"/>
    </source>
</evidence>
<evidence type="ECO:0000256" key="2">
    <source>
        <dbReference type="ARBA" id="ARBA00011915"/>
    </source>
</evidence>
<comment type="similarity">
    <text evidence="4">Belongs to the enoyl-CoA hydratase/isomerase family.</text>
</comment>
<dbReference type="EC" id="3.1.2.4" evidence="2 4"/>
<dbReference type="Gene3D" id="3.90.226.10">
    <property type="entry name" value="2-enoyl-CoA Hydratase, Chain A, domain 1"/>
    <property type="match status" value="1"/>
</dbReference>
<evidence type="ECO:0000256" key="1">
    <source>
        <dbReference type="ARBA" id="ARBA00001709"/>
    </source>
</evidence>
<dbReference type="GO" id="GO:0006574">
    <property type="term" value="P:L-valine catabolic process"/>
    <property type="evidence" value="ECO:0007669"/>
    <property type="project" value="UniProtKB-UniRule"/>
</dbReference>
<gene>
    <name evidence="6" type="ORF">RchiOBHm_Chr1g0333381</name>
</gene>
<reference evidence="6 7" key="1">
    <citation type="journal article" date="2018" name="Nat. Genet.">
        <title>The Rosa genome provides new insights in the design of modern roses.</title>
        <authorList>
            <person name="Bendahmane M."/>
        </authorList>
    </citation>
    <scope>NUCLEOTIDE SEQUENCE [LARGE SCALE GENOMIC DNA]</scope>
    <source>
        <strain evidence="7">cv. Old Blush</strain>
    </source>
</reference>
<sequence>MVSFNLDHHRNPEVLIQDFNSSVRILTLNRPRHFNALSGKMLSQLLRLFLAHDHDVKVKVVILKSNGEVFSVGGDIVEIARHLYNGDLRHGLKTTEEAYKLLYLIATYSKPQVSILNGIAMGRGAAIYLPSRFRIATENSLFSMPETALGAVPETGASYFLSRLPGFLGEYLALTGARLDGPEMLACGLATHFVPATKLALLEQELIASIGALTNERTSSCDLVFYVSSIIHKYSIQPALKERGSAWHNMDVIEKCFSKRTVEEVVSALEKEATYTDGHVNGANPWLTSTIQSLKKASPISLKISLRSIREGRSQGLGECLVREYRMVYRIATGEISTDFREGCTALLVDKDRIQKWEPCKLELVSDQMVDRYFSKLDEVEELKELQLPARSNLPAIAKL</sequence>
<dbReference type="EMBL" id="PDCK01000039">
    <property type="protein sequence ID" value="PRQ56218.1"/>
    <property type="molecule type" value="Genomic_DNA"/>
</dbReference>
<evidence type="ECO:0000259" key="5">
    <source>
        <dbReference type="Pfam" id="PF16113"/>
    </source>
</evidence>
<dbReference type="STRING" id="74649.A0A2P6SC06"/>
<comment type="catalytic activity">
    <reaction evidence="1 4">
        <text>3-hydroxy-2-methylpropanoyl-CoA + H2O = 3-hydroxy-2-methylpropanoate + CoA + H(+)</text>
        <dbReference type="Rhea" id="RHEA:20888"/>
        <dbReference type="ChEBI" id="CHEBI:11805"/>
        <dbReference type="ChEBI" id="CHEBI:15377"/>
        <dbReference type="ChEBI" id="CHEBI:15378"/>
        <dbReference type="ChEBI" id="CHEBI:57287"/>
        <dbReference type="ChEBI" id="CHEBI:57340"/>
        <dbReference type="EC" id="3.1.2.4"/>
    </reaction>
</comment>